<evidence type="ECO:0000313" key="4">
    <source>
        <dbReference type="Proteomes" id="UP000248916"/>
    </source>
</evidence>
<dbReference type="OrthoDB" id="9811121at2"/>
<keyword evidence="4" id="KW-1185">Reference proteome</keyword>
<feature type="domain" description="CN hydrolase" evidence="2">
    <location>
        <begin position="1"/>
        <end position="236"/>
    </location>
</feature>
<dbReference type="EMBL" id="QKZL01000050">
    <property type="protein sequence ID" value="PZX10285.1"/>
    <property type="molecule type" value="Genomic_DNA"/>
</dbReference>
<organism evidence="3 4">
    <name type="scientific">Palleronia aestuarii</name>
    <dbReference type="NCBI Taxonomy" id="568105"/>
    <lineage>
        <taxon>Bacteria</taxon>
        <taxon>Pseudomonadati</taxon>
        <taxon>Pseudomonadota</taxon>
        <taxon>Alphaproteobacteria</taxon>
        <taxon>Rhodobacterales</taxon>
        <taxon>Roseobacteraceae</taxon>
        <taxon>Palleronia</taxon>
    </lineage>
</organism>
<reference evidence="3 4" key="1">
    <citation type="submission" date="2018-06" db="EMBL/GenBank/DDBJ databases">
        <title>Genomic Encyclopedia of Archaeal and Bacterial Type Strains, Phase II (KMG-II): from individual species to whole genera.</title>
        <authorList>
            <person name="Goeker M."/>
        </authorList>
    </citation>
    <scope>NUCLEOTIDE SEQUENCE [LARGE SCALE GENOMIC DNA]</scope>
    <source>
        <strain evidence="3 4">DSM 22009</strain>
    </source>
</reference>
<evidence type="ECO:0000313" key="3">
    <source>
        <dbReference type="EMBL" id="PZX10285.1"/>
    </source>
</evidence>
<dbReference type="PROSITE" id="PS50263">
    <property type="entry name" value="CN_HYDROLASE"/>
    <property type="match status" value="1"/>
</dbReference>
<proteinExistence type="predicted"/>
<accession>A0A2W7MQ06</accession>
<dbReference type="GO" id="GO:0033388">
    <property type="term" value="P:putrescine biosynthetic process from arginine"/>
    <property type="evidence" value="ECO:0007669"/>
    <property type="project" value="TreeGrafter"/>
</dbReference>
<dbReference type="GO" id="GO:0050126">
    <property type="term" value="F:N-carbamoylputrescine amidase activity"/>
    <property type="evidence" value="ECO:0007669"/>
    <property type="project" value="TreeGrafter"/>
</dbReference>
<dbReference type="InterPro" id="IPR036526">
    <property type="entry name" value="C-N_Hydrolase_sf"/>
</dbReference>
<evidence type="ECO:0000259" key="2">
    <source>
        <dbReference type="PROSITE" id="PS50263"/>
    </source>
</evidence>
<dbReference type="AlphaFoldDB" id="A0A2W7MQ06"/>
<sequence length="253" mass="26426">MKLALHQGPPIGGDVEAGLARIDAVARAAALVGAQMVVFPELFLPGYNRPDLHAAMAQPRDGEWAGRVAAIARAASCGITLGWAERDGEAVYNAASAFGADGAALGHYRKIQLFGAMENASFSPGSDYCLFDLCGVRTGLLICYDVEFAPHVRALAQRGAKLVLVPTANPTGFEHVSTAFVPARAAEMDLTIAYANFVGTEGDMIYGGRSIIAGPDARPLAAAGGSEALLVADISRPIAADLRSAQLKDFRKV</sequence>
<dbReference type="PANTHER" id="PTHR43674:SF2">
    <property type="entry name" value="BETA-UREIDOPROPIONASE"/>
    <property type="match status" value="1"/>
</dbReference>
<dbReference type="SUPFAM" id="SSF56317">
    <property type="entry name" value="Carbon-nitrogen hydrolase"/>
    <property type="match status" value="1"/>
</dbReference>
<dbReference type="CDD" id="cd07576">
    <property type="entry name" value="R-amidase_like"/>
    <property type="match status" value="1"/>
</dbReference>
<gene>
    <name evidence="3" type="ORF">LX81_04273</name>
</gene>
<evidence type="ECO:0000256" key="1">
    <source>
        <dbReference type="ARBA" id="ARBA00022801"/>
    </source>
</evidence>
<dbReference type="Proteomes" id="UP000248916">
    <property type="component" value="Unassembled WGS sequence"/>
</dbReference>
<dbReference type="Pfam" id="PF00795">
    <property type="entry name" value="CN_hydrolase"/>
    <property type="match status" value="1"/>
</dbReference>
<dbReference type="Gene3D" id="3.60.110.10">
    <property type="entry name" value="Carbon-nitrogen hydrolase"/>
    <property type="match status" value="1"/>
</dbReference>
<dbReference type="RefSeq" id="WP_111539208.1">
    <property type="nucleotide sequence ID" value="NZ_QKZL01000050.1"/>
</dbReference>
<dbReference type="InterPro" id="IPR044083">
    <property type="entry name" value="RamA-like"/>
</dbReference>
<keyword evidence="1 3" id="KW-0378">Hydrolase</keyword>
<protein>
    <submittedName>
        <fullName evidence="3">Putative amidohydrolase</fullName>
    </submittedName>
</protein>
<dbReference type="InterPro" id="IPR003010">
    <property type="entry name" value="C-N_Hydrolase"/>
</dbReference>
<name>A0A2W7MQ06_9RHOB</name>
<dbReference type="InterPro" id="IPR050345">
    <property type="entry name" value="Aliph_Amidase/BUP"/>
</dbReference>
<dbReference type="PANTHER" id="PTHR43674">
    <property type="entry name" value="NITRILASE C965.09-RELATED"/>
    <property type="match status" value="1"/>
</dbReference>
<comment type="caution">
    <text evidence="3">The sequence shown here is derived from an EMBL/GenBank/DDBJ whole genome shotgun (WGS) entry which is preliminary data.</text>
</comment>